<dbReference type="Pfam" id="PF02321">
    <property type="entry name" value="OEP"/>
    <property type="match status" value="1"/>
</dbReference>
<evidence type="ECO:0000256" key="1">
    <source>
        <dbReference type="ARBA" id="ARBA00007613"/>
    </source>
</evidence>
<evidence type="ECO:0000313" key="3">
    <source>
        <dbReference type="EMBL" id="PQM25933.1"/>
    </source>
</evidence>
<proteinExistence type="inferred from homology"/>
<organism evidence="3 4">
    <name type="scientific">Sphingopyxis lindanitolerans</name>
    <dbReference type="NCBI Taxonomy" id="2054227"/>
    <lineage>
        <taxon>Bacteria</taxon>
        <taxon>Pseudomonadati</taxon>
        <taxon>Pseudomonadota</taxon>
        <taxon>Alphaproteobacteria</taxon>
        <taxon>Sphingomonadales</taxon>
        <taxon>Sphingomonadaceae</taxon>
        <taxon>Sphingopyxis</taxon>
    </lineage>
</organism>
<dbReference type="Proteomes" id="UP000238954">
    <property type="component" value="Chromosome"/>
</dbReference>
<reference evidence="4" key="1">
    <citation type="submission" date="2017-11" db="EMBL/GenBank/DDBJ databases">
        <title>The complete genome sequence of Sphingopyxis pomeranensis sp. nov. strain WS5A3p.</title>
        <authorList>
            <person name="Kaminski M.A."/>
        </authorList>
    </citation>
    <scope>NUCLEOTIDE SEQUENCE [LARGE SCALE GENOMIC DNA]</scope>
    <source>
        <strain evidence="4">WS5A3p</strain>
    </source>
</reference>
<protein>
    <submittedName>
        <fullName evidence="3">Transporter</fullName>
    </submittedName>
</protein>
<evidence type="ECO:0000313" key="4">
    <source>
        <dbReference type="Proteomes" id="UP000238954"/>
    </source>
</evidence>
<gene>
    <name evidence="3" type="ORF">CVO77_12530</name>
</gene>
<keyword evidence="2" id="KW-0732">Signal</keyword>
<dbReference type="EMBL" id="PHFW01000003">
    <property type="protein sequence ID" value="PQM25933.1"/>
    <property type="molecule type" value="Genomic_DNA"/>
</dbReference>
<dbReference type="InterPro" id="IPR003423">
    <property type="entry name" value="OMP_efflux"/>
</dbReference>
<feature type="chain" id="PRO_5015424779" evidence="2">
    <location>
        <begin position="22"/>
        <end position="453"/>
    </location>
</feature>
<dbReference type="GO" id="GO:0015562">
    <property type="term" value="F:efflux transmembrane transporter activity"/>
    <property type="evidence" value="ECO:0007669"/>
    <property type="project" value="InterPro"/>
</dbReference>
<comment type="similarity">
    <text evidence="1">Belongs to the outer membrane factor (OMF) (TC 1.B.17) family.</text>
</comment>
<sequence>MTKWFRLSPPLLLLLPLGACAHFEPRPLAADPMSAPALQAPIADLLSRDAAHIDRPYLKPVALDLSAPLDPNGIAILAVIANPELKAQRARAGVRDAQVFAAGLLPDPSFSFGVDHILSGPDPLDNIAGALGFSLNALRTQRVQRAQAVAEARQVRLDLAWAEWQTACNARLQAVRVLALEQALANAATSADASEALLGRYLKAAGRGDIAPDQVQSSRIAALDAQSNFRSAQTTLATARSELHRLLGLPPTYALRLAPASLPAPVPDADRLLALALADRDDLAALRAGYDAQEAAVRRAILDQFPTLDLTISGARDTGGNKLIGPSIGFTLPLWNRNRGGIAVAEATREALRQEYDARLFQTRADIAAAASGLAIARQQYALLRAGMPALATFALASRRAAQRGDLALATAEVAEQSLRDRQLLLLQSEQAIAEQTIALELLVGAPQEAWTL</sequence>
<keyword evidence="4" id="KW-1185">Reference proteome</keyword>
<comment type="caution">
    <text evidence="3">The sequence shown here is derived from an EMBL/GenBank/DDBJ whole genome shotgun (WGS) entry which is preliminary data.</text>
</comment>
<accession>A0A2S8B0Q8</accession>
<dbReference type="AlphaFoldDB" id="A0A2S8B0Q8"/>
<dbReference type="OrthoDB" id="9791261at2"/>
<dbReference type="PANTHER" id="PTHR30203:SF24">
    <property type="entry name" value="BLR4935 PROTEIN"/>
    <property type="match status" value="1"/>
</dbReference>
<dbReference type="InterPro" id="IPR010131">
    <property type="entry name" value="MdtP/NodT-like"/>
</dbReference>
<name>A0A2S8B0Q8_9SPHN</name>
<dbReference type="Gene3D" id="1.20.1600.10">
    <property type="entry name" value="Outer membrane efflux proteins (OEP)"/>
    <property type="match status" value="1"/>
</dbReference>
<dbReference type="PANTHER" id="PTHR30203">
    <property type="entry name" value="OUTER MEMBRANE CATION EFFLUX PROTEIN"/>
    <property type="match status" value="1"/>
</dbReference>
<feature type="signal peptide" evidence="2">
    <location>
        <begin position="1"/>
        <end position="21"/>
    </location>
</feature>
<dbReference type="SUPFAM" id="SSF56954">
    <property type="entry name" value="Outer membrane efflux proteins (OEP)"/>
    <property type="match status" value="1"/>
</dbReference>
<evidence type="ECO:0000256" key="2">
    <source>
        <dbReference type="SAM" id="SignalP"/>
    </source>
</evidence>